<evidence type="ECO:0000313" key="3">
    <source>
        <dbReference type="Proteomes" id="UP001151760"/>
    </source>
</evidence>
<protein>
    <submittedName>
        <fullName evidence="2">Uncharacterized protein</fullName>
    </submittedName>
</protein>
<organism evidence="2 3">
    <name type="scientific">Tanacetum coccineum</name>
    <dbReference type="NCBI Taxonomy" id="301880"/>
    <lineage>
        <taxon>Eukaryota</taxon>
        <taxon>Viridiplantae</taxon>
        <taxon>Streptophyta</taxon>
        <taxon>Embryophyta</taxon>
        <taxon>Tracheophyta</taxon>
        <taxon>Spermatophyta</taxon>
        <taxon>Magnoliopsida</taxon>
        <taxon>eudicotyledons</taxon>
        <taxon>Gunneridae</taxon>
        <taxon>Pentapetalae</taxon>
        <taxon>asterids</taxon>
        <taxon>campanulids</taxon>
        <taxon>Asterales</taxon>
        <taxon>Asteraceae</taxon>
        <taxon>Asteroideae</taxon>
        <taxon>Anthemideae</taxon>
        <taxon>Anthemidinae</taxon>
        <taxon>Tanacetum</taxon>
    </lineage>
</organism>
<sequence length="172" mass="19590">MNERWEVSNFPADFVVIDIFLKPPDPRVPSNLFSVVEFLKDPVVALIDVYEANRIDIMIWAFVKNNLKNFLGFSIWSRVQSTPYYIQLSLLVFSTLTKPPFRDSGLIFSFSKKADSFLAIEDDQLPGSCYPTYDNLDGDILLLKTIINSDPPPPPPNQEIIFPENSKSLTNL</sequence>
<proteinExistence type="predicted"/>
<evidence type="ECO:0000256" key="1">
    <source>
        <dbReference type="SAM" id="MobiDB-lite"/>
    </source>
</evidence>
<name>A0ABQ5D4A7_9ASTR</name>
<reference evidence="2" key="2">
    <citation type="submission" date="2022-01" db="EMBL/GenBank/DDBJ databases">
        <authorList>
            <person name="Yamashiro T."/>
            <person name="Shiraishi A."/>
            <person name="Satake H."/>
            <person name="Nakayama K."/>
        </authorList>
    </citation>
    <scope>NUCLEOTIDE SEQUENCE</scope>
</reference>
<accession>A0ABQ5D4A7</accession>
<feature type="region of interest" description="Disordered" evidence="1">
    <location>
        <begin position="153"/>
        <end position="172"/>
    </location>
</feature>
<keyword evidence="3" id="KW-1185">Reference proteome</keyword>
<gene>
    <name evidence="2" type="ORF">Tco_0923432</name>
</gene>
<dbReference type="Proteomes" id="UP001151760">
    <property type="component" value="Unassembled WGS sequence"/>
</dbReference>
<comment type="caution">
    <text evidence="2">The sequence shown here is derived from an EMBL/GenBank/DDBJ whole genome shotgun (WGS) entry which is preliminary data.</text>
</comment>
<evidence type="ECO:0000313" key="2">
    <source>
        <dbReference type="EMBL" id="GJT33013.1"/>
    </source>
</evidence>
<dbReference type="EMBL" id="BQNB010014841">
    <property type="protein sequence ID" value="GJT33013.1"/>
    <property type="molecule type" value="Genomic_DNA"/>
</dbReference>
<reference evidence="2" key="1">
    <citation type="journal article" date="2022" name="Int. J. Mol. Sci.">
        <title>Draft Genome of Tanacetum Coccineum: Genomic Comparison of Closely Related Tanacetum-Family Plants.</title>
        <authorList>
            <person name="Yamashiro T."/>
            <person name="Shiraishi A."/>
            <person name="Nakayama K."/>
            <person name="Satake H."/>
        </authorList>
    </citation>
    <scope>NUCLEOTIDE SEQUENCE</scope>
</reference>